<dbReference type="InterPro" id="IPR036505">
    <property type="entry name" value="Amidase/PGRP_sf"/>
</dbReference>
<protein>
    <submittedName>
        <fullName evidence="2">N-acetylmuramoyl-L-alanine amidase</fullName>
    </submittedName>
</protein>
<keyword evidence="3" id="KW-1185">Reference proteome</keyword>
<dbReference type="AlphaFoldDB" id="A0A5M4BB50"/>
<accession>A0A5M4BB50</accession>
<feature type="domain" description="N-acetylmuramoyl-L-alanine amidase" evidence="1">
    <location>
        <begin position="11"/>
        <end position="147"/>
    </location>
</feature>
<evidence type="ECO:0000313" key="2">
    <source>
        <dbReference type="EMBL" id="GET46495.1"/>
    </source>
</evidence>
<reference evidence="3" key="1">
    <citation type="journal article" date="2020" name="Int. J. Syst. Evol. Microbiol.">
        <title>Capnocytophaga felis sp. nov. isolated from the feline oral cavity.</title>
        <authorList>
            <person name="Suzuki M."/>
            <person name="Umeda K."/>
            <person name="Kimura M."/>
            <person name="Imaoka K."/>
            <person name="Morikawa S."/>
            <person name="Maeda K."/>
        </authorList>
    </citation>
    <scope>NUCLEOTIDE SEQUENCE [LARGE SCALE GENOMIC DNA]</scope>
    <source>
        <strain evidence="3">KC07070</strain>
    </source>
</reference>
<gene>
    <name evidence="2" type="ORF">RCZ01_17970</name>
</gene>
<proteinExistence type="predicted"/>
<organism evidence="2 3">
    <name type="scientific">Capnocytophaga felis</name>
    <dbReference type="NCBI Taxonomy" id="2267611"/>
    <lineage>
        <taxon>Bacteria</taxon>
        <taxon>Pseudomonadati</taxon>
        <taxon>Bacteroidota</taxon>
        <taxon>Flavobacteriia</taxon>
        <taxon>Flavobacteriales</taxon>
        <taxon>Flavobacteriaceae</taxon>
        <taxon>Capnocytophaga</taxon>
    </lineage>
</organism>
<sequence length="168" mass="18880">MSQKEKAMKKKLLYLVIHCTATPEGREVSSDEIRKWHLSPKPQGRGWKQVGYTDMIHLNGAIERLVPNNEDAFVDEWEITNGAKGINSVARHIVYVGGCEPHGQTAKDTRTPAQREALAKFVRNFVSKNPDVKVAGHNQFTAKACPSFDVPKWLRSIGIPEKNIYKGK</sequence>
<name>A0A5M4BB50_9FLAO</name>
<dbReference type="GO" id="GO:0009253">
    <property type="term" value="P:peptidoglycan catabolic process"/>
    <property type="evidence" value="ECO:0007669"/>
    <property type="project" value="InterPro"/>
</dbReference>
<dbReference type="SUPFAM" id="SSF55846">
    <property type="entry name" value="N-acetylmuramoyl-L-alanine amidase-like"/>
    <property type="match status" value="1"/>
</dbReference>
<evidence type="ECO:0000259" key="1">
    <source>
        <dbReference type="Pfam" id="PF01510"/>
    </source>
</evidence>
<dbReference type="Gene3D" id="3.40.80.10">
    <property type="entry name" value="Peptidoglycan recognition protein-like"/>
    <property type="match status" value="1"/>
</dbReference>
<dbReference type="InterPro" id="IPR002502">
    <property type="entry name" value="Amidase_domain"/>
</dbReference>
<evidence type="ECO:0000313" key="3">
    <source>
        <dbReference type="Proteomes" id="UP000398217"/>
    </source>
</evidence>
<dbReference type="GO" id="GO:0008745">
    <property type="term" value="F:N-acetylmuramoyl-L-alanine amidase activity"/>
    <property type="evidence" value="ECO:0007669"/>
    <property type="project" value="InterPro"/>
</dbReference>
<dbReference type="Pfam" id="PF01510">
    <property type="entry name" value="Amidase_2"/>
    <property type="match status" value="1"/>
</dbReference>
<comment type="caution">
    <text evidence="2">The sequence shown here is derived from an EMBL/GenBank/DDBJ whole genome shotgun (WGS) entry which is preliminary data.</text>
</comment>
<dbReference type="Proteomes" id="UP000398217">
    <property type="component" value="Unassembled WGS sequence"/>
</dbReference>
<dbReference type="EMBL" id="BLBC01000011">
    <property type="protein sequence ID" value="GET46495.1"/>
    <property type="molecule type" value="Genomic_DNA"/>
</dbReference>